<dbReference type="Proteomes" id="UP000050996">
    <property type="component" value="Unassembled WGS sequence"/>
</dbReference>
<organism evidence="1 2">
    <name type="scientific">Cytobacillus solani</name>
    <dbReference type="NCBI Taxonomy" id="1637975"/>
    <lineage>
        <taxon>Bacteria</taxon>
        <taxon>Bacillati</taxon>
        <taxon>Bacillota</taxon>
        <taxon>Bacilli</taxon>
        <taxon>Bacillales</taxon>
        <taxon>Bacillaceae</taxon>
        <taxon>Cytobacillus</taxon>
    </lineage>
</organism>
<dbReference type="EMBL" id="LJIX01000006">
    <property type="protein sequence ID" value="KQL20972.1"/>
    <property type="molecule type" value="Genomic_DNA"/>
</dbReference>
<comment type="caution">
    <text evidence="1">The sequence shown here is derived from an EMBL/GenBank/DDBJ whole genome shotgun (WGS) entry which is preliminary data.</text>
</comment>
<accession>A0A0Q3SMY1</accession>
<dbReference type="PATRIC" id="fig|1637975.4.peg.4344"/>
<gene>
    <name evidence="1" type="ORF">AN957_21895</name>
</gene>
<reference evidence="1 2" key="1">
    <citation type="submission" date="2015-09" db="EMBL/GenBank/DDBJ databases">
        <title>Genome sequencing project for genomic taxonomy and phylogenomics of Bacillus-like bacteria.</title>
        <authorList>
            <person name="Liu B."/>
            <person name="Wang J."/>
            <person name="Zhu Y."/>
            <person name="Liu G."/>
            <person name="Chen Q."/>
            <person name="Chen Z."/>
            <person name="Lan J."/>
            <person name="Che J."/>
            <person name="Ge C."/>
            <person name="Shi H."/>
            <person name="Pan Z."/>
            <person name="Liu X."/>
        </authorList>
    </citation>
    <scope>NUCLEOTIDE SEQUENCE [LARGE SCALE GENOMIC DNA]</scope>
    <source>
        <strain evidence="1 2">FJAT-18043</strain>
    </source>
</reference>
<evidence type="ECO:0000313" key="2">
    <source>
        <dbReference type="Proteomes" id="UP000050996"/>
    </source>
</evidence>
<dbReference type="RefSeq" id="WP_053474591.1">
    <property type="nucleotide sequence ID" value="NZ_LJIX01000006.1"/>
</dbReference>
<sequence>MATKIMRVILLILTSFVLLGILSYGVLYVISYGISYFIMIDTQGEYRKYDTGVTIEVKNSSQQDISNLKFSFGHLLDINFQEIGEIKQLKPGQSTKLTSKSINLSSSDLSMYMQYYLKDGETKIENSIFYLDTINPKKVVALIDIIKVDNEGNLLLNIEGYNGFTQITGDIDPDRDT</sequence>
<dbReference type="AlphaFoldDB" id="A0A0Q3SMY1"/>
<name>A0A0Q3SMY1_9BACI</name>
<evidence type="ECO:0000313" key="1">
    <source>
        <dbReference type="EMBL" id="KQL20972.1"/>
    </source>
</evidence>
<proteinExistence type="predicted"/>
<keyword evidence="2" id="KW-1185">Reference proteome</keyword>
<protein>
    <submittedName>
        <fullName evidence="1">Uncharacterized protein</fullName>
    </submittedName>
</protein>